<evidence type="ECO:0000256" key="1">
    <source>
        <dbReference type="SAM" id="MobiDB-lite"/>
    </source>
</evidence>
<sequence>MATGPALPSTPDPLPLGALSDPILVDPGPRLLRAVVEAYREAAPALVEPSVAELAGEAHGEGGEGDRDPSGLPPLNVFAGEPAVDAMTAGFRPASRLAALFDADAIDLRVLDTPQP</sequence>
<feature type="region of interest" description="Disordered" evidence="1">
    <location>
        <begin position="53"/>
        <end position="77"/>
    </location>
</feature>
<comment type="caution">
    <text evidence="2">The sequence shown here is derived from an EMBL/GenBank/DDBJ whole genome shotgun (WGS) entry which is preliminary data.</text>
</comment>
<evidence type="ECO:0000313" key="2">
    <source>
        <dbReference type="EMBL" id="OSO97828.1"/>
    </source>
</evidence>
<gene>
    <name evidence="2" type="ORF">B9H04_11115</name>
</gene>
<protein>
    <submittedName>
        <fullName evidence="2">Uncharacterized protein</fullName>
    </submittedName>
</protein>
<organism evidence="2 3">
    <name type="scientific">Halorubrum ezzemoulense DSM 17463</name>
    <dbReference type="NCBI Taxonomy" id="1121945"/>
    <lineage>
        <taxon>Archaea</taxon>
        <taxon>Methanobacteriati</taxon>
        <taxon>Methanobacteriota</taxon>
        <taxon>Stenosarchaea group</taxon>
        <taxon>Halobacteria</taxon>
        <taxon>Halobacteriales</taxon>
        <taxon>Haloferacaceae</taxon>
        <taxon>Halorubrum</taxon>
    </lineage>
</organism>
<evidence type="ECO:0000313" key="3">
    <source>
        <dbReference type="Proteomes" id="UP000193587"/>
    </source>
</evidence>
<dbReference type="eggNOG" id="arCOG04626">
    <property type="taxonomic scope" value="Archaea"/>
</dbReference>
<dbReference type="Proteomes" id="UP000193587">
    <property type="component" value="Unassembled WGS sequence"/>
</dbReference>
<name>A0A1X4GKV7_HALEZ</name>
<feature type="compositionally biased region" description="Basic and acidic residues" evidence="1">
    <location>
        <begin position="56"/>
        <end position="69"/>
    </location>
</feature>
<accession>A0A1X4GKV7</accession>
<reference evidence="2 3" key="1">
    <citation type="submission" date="2017-04" db="EMBL/GenBank/DDBJ databases">
        <title>MLSA of the genus Halorubrum.</title>
        <authorList>
            <person name="De La Haba R."/>
            <person name="Sanchez-Porro C."/>
            <person name="Infante-Dominguez C."/>
            <person name="Ventosa A."/>
        </authorList>
    </citation>
    <scope>NUCLEOTIDE SEQUENCE [LARGE SCALE GENOMIC DNA]</scope>
    <source>
        <strain evidence="2 3">DSM 17463</strain>
    </source>
</reference>
<proteinExistence type="predicted"/>
<dbReference type="EMBL" id="NEDJ01000038">
    <property type="protein sequence ID" value="OSO97828.1"/>
    <property type="molecule type" value="Genomic_DNA"/>
</dbReference>
<feature type="region of interest" description="Disordered" evidence="1">
    <location>
        <begin position="1"/>
        <end position="20"/>
    </location>
</feature>
<feature type="non-terminal residue" evidence="2">
    <location>
        <position position="116"/>
    </location>
</feature>
<dbReference type="AlphaFoldDB" id="A0A1X4GKV7"/>